<dbReference type="InterPro" id="IPR001100">
    <property type="entry name" value="Pyr_nuc-diS_OxRdtase"/>
</dbReference>
<protein>
    <recommendedName>
        <fullName evidence="2 10">Dihydrolipoyl dehydrogenase</fullName>
        <ecNumber evidence="2 10">1.8.1.4</ecNumber>
    </recommendedName>
</protein>
<evidence type="ECO:0000313" key="13">
    <source>
        <dbReference type="EMBL" id="MFC7670695.1"/>
    </source>
</evidence>
<keyword evidence="6 10" id="KW-0520">NAD</keyword>
<evidence type="ECO:0000259" key="12">
    <source>
        <dbReference type="Pfam" id="PF07992"/>
    </source>
</evidence>
<dbReference type="PANTHER" id="PTHR22912:SF151">
    <property type="entry name" value="DIHYDROLIPOYL DEHYDROGENASE, MITOCHONDRIAL"/>
    <property type="match status" value="1"/>
</dbReference>
<evidence type="ECO:0000259" key="11">
    <source>
        <dbReference type="Pfam" id="PF02852"/>
    </source>
</evidence>
<comment type="similarity">
    <text evidence="1 10">Belongs to the class-I pyridine nucleotide-disulfide oxidoreductase family.</text>
</comment>
<dbReference type="GO" id="GO:0004148">
    <property type="term" value="F:dihydrolipoyl dehydrogenase (NADH) activity"/>
    <property type="evidence" value="ECO:0007669"/>
    <property type="project" value="UniProtKB-EC"/>
</dbReference>
<keyword evidence="4 10" id="KW-0274">FAD</keyword>
<dbReference type="Gene3D" id="3.30.390.30">
    <property type="match status" value="1"/>
</dbReference>
<dbReference type="EC" id="1.8.1.4" evidence="2 10"/>
<dbReference type="Gene3D" id="3.50.50.60">
    <property type="entry name" value="FAD/NAD(P)-binding domain"/>
    <property type="match status" value="2"/>
</dbReference>
<evidence type="ECO:0000256" key="2">
    <source>
        <dbReference type="ARBA" id="ARBA00012608"/>
    </source>
</evidence>
<evidence type="ECO:0000256" key="1">
    <source>
        <dbReference type="ARBA" id="ARBA00007532"/>
    </source>
</evidence>
<dbReference type="InterPro" id="IPR004099">
    <property type="entry name" value="Pyr_nucl-diS_OxRdtase_dimer"/>
</dbReference>
<dbReference type="PANTHER" id="PTHR22912">
    <property type="entry name" value="DISULFIDE OXIDOREDUCTASE"/>
    <property type="match status" value="1"/>
</dbReference>
<organism evidence="13 14">
    <name type="scientific">Hymenobacter humi</name>
    <dbReference type="NCBI Taxonomy" id="1411620"/>
    <lineage>
        <taxon>Bacteria</taxon>
        <taxon>Pseudomonadati</taxon>
        <taxon>Bacteroidota</taxon>
        <taxon>Cytophagia</taxon>
        <taxon>Cytophagales</taxon>
        <taxon>Hymenobacteraceae</taxon>
        <taxon>Hymenobacter</taxon>
    </lineage>
</organism>
<comment type="cofactor">
    <cofactor evidence="10">
        <name>FAD</name>
        <dbReference type="ChEBI" id="CHEBI:57692"/>
    </cofactor>
    <text evidence="10">Binds 1 FAD per subunit.</text>
</comment>
<dbReference type="Proteomes" id="UP001596513">
    <property type="component" value="Unassembled WGS sequence"/>
</dbReference>
<evidence type="ECO:0000256" key="7">
    <source>
        <dbReference type="ARBA" id="ARBA00023157"/>
    </source>
</evidence>
<dbReference type="PRINTS" id="PR00411">
    <property type="entry name" value="PNDRDTASEI"/>
</dbReference>
<dbReference type="SUPFAM" id="SSF51905">
    <property type="entry name" value="FAD/NAD(P)-binding domain"/>
    <property type="match status" value="1"/>
</dbReference>
<comment type="miscellaneous">
    <text evidence="10">The active site is a redox-active disulfide bond.</text>
</comment>
<accession>A0ABW2UBA3</accession>
<sequence length="433" mass="45784">MGGTCLNVGCIPSKAVLESTELYQKATHQFAEHGIDADNLRADLPRMMERKDQVVKKVCDGVVFLMKKNKVDILHGVASFVNATTVQVAPVDGGSGESQQLTAKNIIIATGSKPSTLPFITLDKERVITSTEALALRELPKHLIIVGGGVIGLEPGLGVRPAGQQGVGGRIHRCHHPHHGPHPGQGTAALPQKQGLEFYLSHKVTAVERAGDTVKLTAQSGPSAELQLEGDYCLVSVGRRPYTEGLNLAAAGVELDEKGRVKVNEDLQTTVPGIWAIGDVVRGAMLAHKASDEGVYVAELIAGKHPEVNYLLIPGVVYTWPEVAGVGYTEEQLKEQGKAYKVGSFPYSASGRAVAGADTEGLVKVLTDAQTDEILGVHMIGARIADIIAEAVGIMHFRGAAEDVGLMSHAHPTYAEAFKEACLNAAGIGALNM</sequence>
<dbReference type="InterPro" id="IPR016156">
    <property type="entry name" value="FAD/NAD-linked_Rdtase_dimer_sf"/>
</dbReference>
<dbReference type="RefSeq" id="WP_380206443.1">
    <property type="nucleotide sequence ID" value="NZ_JBHTEK010000003.1"/>
</dbReference>
<dbReference type="PROSITE" id="PS00076">
    <property type="entry name" value="PYRIDINE_REDOX_1"/>
    <property type="match status" value="1"/>
</dbReference>
<name>A0ABW2UBA3_9BACT</name>
<keyword evidence="14" id="KW-1185">Reference proteome</keyword>
<evidence type="ECO:0000256" key="8">
    <source>
        <dbReference type="ARBA" id="ARBA00023284"/>
    </source>
</evidence>
<dbReference type="PIRSF" id="PIRSF000350">
    <property type="entry name" value="Mercury_reductase_MerA"/>
    <property type="match status" value="1"/>
</dbReference>
<keyword evidence="3 10" id="KW-0285">Flavoprotein</keyword>
<comment type="caution">
    <text evidence="13">The sequence shown here is derived from an EMBL/GenBank/DDBJ whole genome shotgun (WGS) entry which is preliminary data.</text>
</comment>
<evidence type="ECO:0000256" key="5">
    <source>
        <dbReference type="ARBA" id="ARBA00023002"/>
    </source>
</evidence>
<dbReference type="NCBIfam" id="TIGR01350">
    <property type="entry name" value="lipoamide_DH"/>
    <property type="match status" value="1"/>
</dbReference>
<feature type="domain" description="Pyridine nucleotide-disulphide oxidoreductase dimerisation" evidence="11">
    <location>
        <begin position="313"/>
        <end position="421"/>
    </location>
</feature>
<dbReference type="InterPro" id="IPR036188">
    <property type="entry name" value="FAD/NAD-bd_sf"/>
</dbReference>
<gene>
    <name evidence="13" type="primary">lpdA</name>
    <name evidence="13" type="ORF">ACFQT0_27425</name>
</gene>
<evidence type="ECO:0000313" key="14">
    <source>
        <dbReference type="Proteomes" id="UP001596513"/>
    </source>
</evidence>
<feature type="domain" description="FAD/NAD(P)-binding" evidence="12">
    <location>
        <begin position="2"/>
        <end position="294"/>
    </location>
</feature>
<dbReference type="InterPro" id="IPR012999">
    <property type="entry name" value="Pyr_OxRdtase_I_AS"/>
</dbReference>
<evidence type="ECO:0000256" key="4">
    <source>
        <dbReference type="ARBA" id="ARBA00022827"/>
    </source>
</evidence>
<evidence type="ECO:0000256" key="10">
    <source>
        <dbReference type="RuleBase" id="RU003692"/>
    </source>
</evidence>
<dbReference type="Pfam" id="PF07992">
    <property type="entry name" value="Pyr_redox_2"/>
    <property type="match status" value="1"/>
</dbReference>
<dbReference type="InterPro" id="IPR023753">
    <property type="entry name" value="FAD/NAD-binding_dom"/>
</dbReference>
<dbReference type="SUPFAM" id="SSF55424">
    <property type="entry name" value="FAD/NAD-linked reductases, dimerisation (C-terminal) domain"/>
    <property type="match status" value="1"/>
</dbReference>
<keyword evidence="7" id="KW-1015">Disulfide bond</keyword>
<evidence type="ECO:0000256" key="3">
    <source>
        <dbReference type="ARBA" id="ARBA00022630"/>
    </source>
</evidence>
<keyword evidence="8 10" id="KW-0676">Redox-active center</keyword>
<dbReference type="Pfam" id="PF02852">
    <property type="entry name" value="Pyr_redox_dim"/>
    <property type="match status" value="1"/>
</dbReference>
<dbReference type="PRINTS" id="PR00368">
    <property type="entry name" value="FADPNR"/>
</dbReference>
<reference evidence="14" key="1">
    <citation type="journal article" date="2019" name="Int. J. Syst. Evol. Microbiol.">
        <title>The Global Catalogue of Microorganisms (GCM) 10K type strain sequencing project: providing services to taxonomists for standard genome sequencing and annotation.</title>
        <authorList>
            <consortium name="The Broad Institute Genomics Platform"/>
            <consortium name="The Broad Institute Genome Sequencing Center for Infectious Disease"/>
            <person name="Wu L."/>
            <person name="Ma J."/>
        </authorList>
    </citation>
    <scope>NUCLEOTIDE SEQUENCE [LARGE SCALE GENOMIC DNA]</scope>
    <source>
        <strain evidence="14">JCM 19635</strain>
    </source>
</reference>
<evidence type="ECO:0000256" key="9">
    <source>
        <dbReference type="ARBA" id="ARBA00049187"/>
    </source>
</evidence>
<comment type="catalytic activity">
    <reaction evidence="9 10">
        <text>N(6)-[(R)-dihydrolipoyl]-L-lysyl-[protein] + NAD(+) = N(6)-[(R)-lipoyl]-L-lysyl-[protein] + NADH + H(+)</text>
        <dbReference type="Rhea" id="RHEA:15045"/>
        <dbReference type="Rhea" id="RHEA-COMP:10474"/>
        <dbReference type="Rhea" id="RHEA-COMP:10475"/>
        <dbReference type="ChEBI" id="CHEBI:15378"/>
        <dbReference type="ChEBI" id="CHEBI:57540"/>
        <dbReference type="ChEBI" id="CHEBI:57945"/>
        <dbReference type="ChEBI" id="CHEBI:83099"/>
        <dbReference type="ChEBI" id="CHEBI:83100"/>
        <dbReference type="EC" id="1.8.1.4"/>
    </reaction>
</comment>
<evidence type="ECO:0000256" key="6">
    <source>
        <dbReference type="ARBA" id="ARBA00023027"/>
    </source>
</evidence>
<dbReference type="InterPro" id="IPR006258">
    <property type="entry name" value="Lipoamide_DH"/>
</dbReference>
<dbReference type="InterPro" id="IPR050151">
    <property type="entry name" value="Class-I_Pyr_Nuc-Dis_Oxidored"/>
</dbReference>
<proteinExistence type="inferred from homology"/>
<keyword evidence="5 10" id="KW-0560">Oxidoreductase</keyword>
<dbReference type="EMBL" id="JBHTEK010000003">
    <property type="protein sequence ID" value="MFC7670695.1"/>
    <property type="molecule type" value="Genomic_DNA"/>
</dbReference>